<name>A0ABR1BQ65_NECAM</name>
<proteinExistence type="predicted"/>
<sequence length="75" mass="8409">MSMFNVYLLTVRLARSYGGRYQNTGWPNPQKEHGCSIQLSVSSRSAVNTVTDKAKLMFSEMLGTLLRSLILRARG</sequence>
<protein>
    <submittedName>
        <fullName evidence="1">Uncharacterized protein</fullName>
    </submittedName>
</protein>
<organism evidence="1 2">
    <name type="scientific">Necator americanus</name>
    <name type="common">Human hookworm</name>
    <dbReference type="NCBI Taxonomy" id="51031"/>
    <lineage>
        <taxon>Eukaryota</taxon>
        <taxon>Metazoa</taxon>
        <taxon>Ecdysozoa</taxon>
        <taxon>Nematoda</taxon>
        <taxon>Chromadorea</taxon>
        <taxon>Rhabditida</taxon>
        <taxon>Rhabditina</taxon>
        <taxon>Rhabditomorpha</taxon>
        <taxon>Strongyloidea</taxon>
        <taxon>Ancylostomatidae</taxon>
        <taxon>Bunostominae</taxon>
        <taxon>Necator</taxon>
    </lineage>
</organism>
<accession>A0ABR1BQ65</accession>
<dbReference type="Proteomes" id="UP001303046">
    <property type="component" value="Unassembled WGS sequence"/>
</dbReference>
<reference evidence="1 2" key="1">
    <citation type="submission" date="2023-08" db="EMBL/GenBank/DDBJ databases">
        <title>A Necator americanus chromosomal reference genome.</title>
        <authorList>
            <person name="Ilik V."/>
            <person name="Petrzelkova K.J."/>
            <person name="Pardy F."/>
            <person name="Fuh T."/>
            <person name="Niatou-Singa F.S."/>
            <person name="Gouil Q."/>
            <person name="Baker L."/>
            <person name="Ritchie M.E."/>
            <person name="Jex A.R."/>
            <person name="Gazzola D."/>
            <person name="Li H."/>
            <person name="Toshio Fujiwara R."/>
            <person name="Zhan B."/>
            <person name="Aroian R.V."/>
            <person name="Pafco B."/>
            <person name="Schwarz E.M."/>
        </authorList>
    </citation>
    <scope>NUCLEOTIDE SEQUENCE [LARGE SCALE GENOMIC DNA]</scope>
    <source>
        <strain evidence="1 2">Aroian</strain>
        <tissue evidence="1">Whole animal</tissue>
    </source>
</reference>
<dbReference type="EMBL" id="JAVFWL010000001">
    <property type="protein sequence ID" value="KAK6728559.1"/>
    <property type="molecule type" value="Genomic_DNA"/>
</dbReference>
<evidence type="ECO:0000313" key="2">
    <source>
        <dbReference type="Proteomes" id="UP001303046"/>
    </source>
</evidence>
<evidence type="ECO:0000313" key="1">
    <source>
        <dbReference type="EMBL" id="KAK6728559.1"/>
    </source>
</evidence>
<keyword evidence="2" id="KW-1185">Reference proteome</keyword>
<gene>
    <name evidence="1" type="primary">Necator_chrI.g2040</name>
    <name evidence="1" type="ORF">RB195_005914</name>
</gene>
<comment type="caution">
    <text evidence="1">The sequence shown here is derived from an EMBL/GenBank/DDBJ whole genome shotgun (WGS) entry which is preliminary data.</text>
</comment>